<evidence type="ECO:0000256" key="1">
    <source>
        <dbReference type="SAM" id="MobiDB-lite"/>
    </source>
</evidence>
<keyword evidence="3" id="KW-1185">Reference proteome</keyword>
<accession>A0A6G1HZP4</accession>
<evidence type="ECO:0000313" key="2">
    <source>
        <dbReference type="EMBL" id="KAF2401482.1"/>
    </source>
</evidence>
<evidence type="ECO:0000313" key="3">
    <source>
        <dbReference type="Proteomes" id="UP000799640"/>
    </source>
</evidence>
<feature type="region of interest" description="Disordered" evidence="1">
    <location>
        <begin position="115"/>
        <end position="217"/>
    </location>
</feature>
<gene>
    <name evidence="2" type="ORF">EJ06DRAFT_393870</name>
</gene>
<proteinExistence type="predicted"/>
<organism evidence="2 3">
    <name type="scientific">Trichodelitschia bisporula</name>
    <dbReference type="NCBI Taxonomy" id="703511"/>
    <lineage>
        <taxon>Eukaryota</taxon>
        <taxon>Fungi</taxon>
        <taxon>Dikarya</taxon>
        <taxon>Ascomycota</taxon>
        <taxon>Pezizomycotina</taxon>
        <taxon>Dothideomycetes</taxon>
        <taxon>Dothideomycetes incertae sedis</taxon>
        <taxon>Phaeotrichales</taxon>
        <taxon>Phaeotrichaceae</taxon>
        <taxon>Trichodelitschia</taxon>
    </lineage>
</organism>
<dbReference type="AlphaFoldDB" id="A0A6G1HZP4"/>
<name>A0A6G1HZP4_9PEZI</name>
<feature type="region of interest" description="Disordered" evidence="1">
    <location>
        <begin position="1"/>
        <end position="82"/>
    </location>
</feature>
<reference evidence="2" key="1">
    <citation type="journal article" date="2020" name="Stud. Mycol.">
        <title>101 Dothideomycetes genomes: a test case for predicting lifestyles and emergence of pathogens.</title>
        <authorList>
            <person name="Haridas S."/>
            <person name="Albert R."/>
            <person name="Binder M."/>
            <person name="Bloem J."/>
            <person name="Labutti K."/>
            <person name="Salamov A."/>
            <person name="Andreopoulos B."/>
            <person name="Baker S."/>
            <person name="Barry K."/>
            <person name="Bills G."/>
            <person name="Bluhm B."/>
            <person name="Cannon C."/>
            <person name="Castanera R."/>
            <person name="Culley D."/>
            <person name="Daum C."/>
            <person name="Ezra D."/>
            <person name="Gonzalez J."/>
            <person name="Henrissat B."/>
            <person name="Kuo A."/>
            <person name="Liang C."/>
            <person name="Lipzen A."/>
            <person name="Lutzoni F."/>
            <person name="Magnuson J."/>
            <person name="Mondo S."/>
            <person name="Nolan M."/>
            <person name="Ohm R."/>
            <person name="Pangilinan J."/>
            <person name="Park H.-J."/>
            <person name="Ramirez L."/>
            <person name="Alfaro M."/>
            <person name="Sun H."/>
            <person name="Tritt A."/>
            <person name="Yoshinaga Y."/>
            <person name="Zwiers L.-H."/>
            <person name="Turgeon B."/>
            <person name="Goodwin S."/>
            <person name="Spatafora J."/>
            <person name="Crous P."/>
            <person name="Grigoriev I."/>
        </authorList>
    </citation>
    <scope>NUCLEOTIDE SEQUENCE</scope>
    <source>
        <strain evidence="2">CBS 262.69</strain>
    </source>
</reference>
<dbReference type="Proteomes" id="UP000799640">
    <property type="component" value="Unassembled WGS sequence"/>
</dbReference>
<dbReference type="OrthoDB" id="5397330at2759"/>
<feature type="compositionally biased region" description="Low complexity" evidence="1">
    <location>
        <begin position="65"/>
        <end position="82"/>
    </location>
</feature>
<feature type="compositionally biased region" description="Low complexity" evidence="1">
    <location>
        <begin position="173"/>
        <end position="184"/>
    </location>
</feature>
<sequence>MPIIRNPFKKAPVETADPNADGAGFEKTSTMGAKPLDITPPPEYKLSEIDDSGIFLPPSPQEKPSYWSRSSTTSSAHRSVLSDIEPFSISRESFDSYRRSFDISARSPICAFDAPRQSLDSRRGPFSGPAHHGRISLQESRPPQPVDEGFEDVGLDEPKPRRRGLFARFGDQPVEAEAKPAVPAGGSGVHGFLFAGRKRGQSTGQGAELKSIDGRGV</sequence>
<protein>
    <submittedName>
        <fullName evidence="2">Uncharacterized protein</fullName>
    </submittedName>
</protein>
<dbReference type="EMBL" id="ML996693">
    <property type="protein sequence ID" value="KAF2401482.1"/>
    <property type="molecule type" value="Genomic_DNA"/>
</dbReference>